<dbReference type="eggNOG" id="ENOG502Z9Q6">
    <property type="taxonomic scope" value="Bacteria"/>
</dbReference>
<dbReference type="PANTHER" id="PTHR11570">
    <property type="entry name" value="S-ADENOSYLMETHIONINE DECARBOXYLASE"/>
    <property type="match status" value="1"/>
</dbReference>
<dbReference type="PATRIC" id="fig|862908.3.peg.2024"/>
<dbReference type="InterPro" id="IPR016067">
    <property type="entry name" value="S-AdoMet_deCO2ase_core"/>
</dbReference>
<dbReference type="AlphaFoldDB" id="E1X3K7"/>
<dbReference type="EMBL" id="FQ312005">
    <property type="protein sequence ID" value="CBW26936.1"/>
    <property type="molecule type" value="Genomic_DNA"/>
</dbReference>
<dbReference type="PANTHER" id="PTHR11570:SF0">
    <property type="entry name" value="S-ADENOSYLMETHIONINE DECARBOXYLASE PROENZYME"/>
    <property type="match status" value="1"/>
</dbReference>
<dbReference type="STRING" id="862908.BMS_2130"/>
<dbReference type="PROSITE" id="PS01336">
    <property type="entry name" value="ADOMETDC"/>
    <property type="match status" value="1"/>
</dbReference>
<reference evidence="2" key="1">
    <citation type="journal article" date="2013" name="ISME J.">
        <title>A small predatory core genome in the divergent marine Bacteriovorax marinus SJ and the terrestrial Bdellovibrio bacteriovorus.</title>
        <authorList>
            <person name="Crossman L.C."/>
            <person name="Chen H."/>
            <person name="Cerdeno-Tarraga A.M."/>
            <person name="Brooks K."/>
            <person name="Quail M.A."/>
            <person name="Pineiro S.A."/>
            <person name="Hobley L."/>
            <person name="Sockett R.E."/>
            <person name="Bentley S.D."/>
            <person name="Parkhill J."/>
            <person name="Williams H.N."/>
            <person name="Stine O.C."/>
        </authorList>
    </citation>
    <scope>NUCLEOTIDE SEQUENCE [LARGE SCALE GENOMIC DNA]</scope>
    <source>
        <strain evidence="2">ATCC BAA-682 / DSM 15412 / SJ</strain>
    </source>
</reference>
<dbReference type="GO" id="GO:0004014">
    <property type="term" value="F:adenosylmethionine decarboxylase activity"/>
    <property type="evidence" value="ECO:0007669"/>
    <property type="project" value="InterPro"/>
</dbReference>
<evidence type="ECO:0000313" key="1">
    <source>
        <dbReference type="EMBL" id="CBW26936.1"/>
    </source>
</evidence>
<dbReference type="Pfam" id="PF01536">
    <property type="entry name" value="SAM_decarbox"/>
    <property type="match status" value="1"/>
</dbReference>
<dbReference type="GO" id="GO:0008295">
    <property type="term" value="P:spermidine biosynthetic process"/>
    <property type="evidence" value="ECO:0007669"/>
    <property type="project" value="InterPro"/>
</dbReference>
<dbReference type="RefSeq" id="WP_014244714.1">
    <property type="nucleotide sequence ID" value="NC_016620.1"/>
</dbReference>
<dbReference type="SUPFAM" id="SSF56276">
    <property type="entry name" value="S-adenosylmethionine decarboxylase"/>
    <property type="match status" value="1"/>
</dbReference>
<organism evidence="1 2">
    <name type="scientific">Halobacteriovorax marinus (strain ATCC BAA-682 / DSM 15412 / SJ)</name>
    <name type="common">Bacteriovorax marinus</name>
    <dbReference type="NCBI Taxonomy" id="862908"/>
    <lineage>
        <taxon>Bacteria</taxon>
        <taxon>Pseudomonadati</taxon>
        <taxon>Bdellovibrionota</taxon>
        <taxon>Bacteriovoracia</taxon>
        <taxon>Bacteriovoracales</taxon>
        <taxon>Halobacteriovoraceae</taxon>
        <taxon>Halobacteriovorax</taxon>
    </lineage>
</organism>
<evidence type="ECO:0000313" key="2">
    <source>
        <dbReference type="Proteomes" id="UP000008963"/>
    </source>
</evidence>
<dbReference type="KEGG" id="bmx:BMS_2130"/>
<name>E1X3K7_HALMS</name>
<proteinExistence type="predicted"/>
<dbReference type="Gene3D" id="3.60.90.10">
    <property type="entry name" value="S-adenosylmethionine decarboxylase"/>
    <property type="match status" value="1"/>
</dbReference>
<dbReference type="OrthoDB" id="5289311at2"/>
<dbReference type="Proteomes" id="UP000008963">
    <property type="component" value="Chromosome"/>
</dbReference>
<dbReference type="InterPro" id="IPR048283">
    <property type="entry name" value="AdoMetDC-like"/>
</dbReference>
<protein>
    <submittedName>
        <fullName evidence="1">S-adenosylmethionine decarboxylase</fullName>
    </submittedName>
</protein>
<dbReference type="InterPro" id="IPR018166">
    <property type="entry name" value="S-AdoMet_deCO2ase_CS"/>
</dbReference>
<sequence>MFFEGSEKKAEVIVNLEGKSLREIDQDFWSKLVAKCEATILSKISNEKCDAYLLSESSLFVFDDRFTILTCGQTILINSILYFLENHDRDSIAQIIFQRKNEYFSHLQKTHFLDDVKKIQEFFEGSSLRFGHMDAHHNYLFHLDKEYKPQSDDKTYELLVYHIASDVSKNLTSGKLNATEIRELLKLDQIIPGFEIDDFVFQPFGYSLNAINKDGEYLTIHVTPQEESSYVSFESSINLVEKAPIILETLRPHAFDLMTFNPQGYENSFESIPAIYQNQTLVRESISCGYNVEFAHFSKNEREVFAAYKMEI</sequence>
<keyword evidence="2" id="KW-1185">Reference proteome</keyword>
<dbReference type="HOGENOM" id="CLU_023050_1_0_7"/>
<accession>E1X3K7</accession>
<gene>
    <name evidence="1" type="ordered locus">BMS_2130</name>
</gene>